<keyword evidence="4" id="KW-1185">Reference proteome</keyword>
<dbReference type="STRING" id="765420.OSCT_2222"/>
<proteinExistence type="predicted"/>
<dbReference type="eggNOG" id="COG0784">
    <property type="taxonomic scope" value="Bacteria"/>
</dbReference>
<evidence type="ECO:0000256" key="1">
    <source>
        <dbReference type="PROSITE-ProRule" id="PRU00169"/>
    </source>
</evidence>
<dbReference type="EMBL" id="ADVR01000096">
    <property type="protein sequence ID" value="EFO79929.1"/>
    <property type="molecule type" value="Genomic_DNA"/>
</dbReference>
<gene>
    <name evidence="3" type="ORF">OSCT_2222</name>
</gene>
<dbReference type="SUPFAM" id="SSF52172">
    <property type="entry name" value="CheY-like"/>
    <property type="match status" value="1"/>
</dbReference>
<dbReference type="CDD" id="cd17557">
    <property type="entry name" value="REC_Rcp-like"/>
    <property type="match status" value="1"/>
</dbReference>
<feature type="modified residue" description="4-aspartylphosphate" evidence="1">
    <location>
        <position position="66"/>
    </location>
</feature>
<dbReference type="Pfam" id="PF00072">
    <property type="entry name" value="Response_reg"/>
    <property type="match status" value="1"/>
</dbReference>
<dbReference type="HOGENOM" id="CLU_000445_69_17_0"/>
<dbReference type="AlphaFoldDB" id="E1IFX1"/>
<dbReference type="PROSITE" id="PS50110">
    <property type="entry name" value="RESPONSE_REGULATORY"/>
    <property type="match status" value="1"/>
</dbReference>
<reference evidence="3 4" key="1">
    <citation type="journal article" date="2011" name="J. Bacteriol.">
        <title>Draft genome sequence of the anoxygenic filamentous phototrophic bacterium Oscillochloris trichoides subsp. DG-6.</title>
        <authorList>
            <person name="Kuznetsov B.B."/>
            <person name="Ivanovsky R.N."/>
            <person name="Keppen O.I."/>
            <person name="Sukhacheva M.V."/>
            <person name="Bumazhkin B.K."/>
            <person name="Patutina E.O."/>
            <person name="Beletsky A.V."/>
            <person name="Mardanov A.V."/>
            <person name="Baslerov R.V."/>
            <person name="Panteleeva A.N."/>
            <person name="Kolganova T.V."/>
            <person name="Ravin N.V."/>
            <person name="Skryabin K.G."/>
        </authorList>
    </citation>
    <scope>NUCLEOTIDE SEQUENCE [LARGE SCALE GENOMIC DNA]</scope>
    <source>
        <strain evidence="3 4">DG-6</strain>
    </source>
</reference>
<organism evidence="3 4">
    <name type="scientific">Oscillochloris trichoides DG-6</name>
    <dbReference type="NCBI Taxonomy" id="765420"/>
    <lineage>
        <taxon>Bacteria</taxon>
        <taxon>Bacillati</taxon>
        <taxon>Chloroflexota</taxon>
        <taxon>Chloroflexia</taxon>
        <taxon>Chloroflexales</taxon>
        <taxon>Chloroflexineae</taxon>
        <taxon>Oscillochloridaceae</taxon>
        <taxon>Oscillochloris</taxon>
    </lineage>
</organism>
<keyword evidence="1" id="KW-0597">Phosphoprotein</keyword>
<dbReference type="InterPro" id="IPR052893">
    <property type="entry name" value="TCS_response_regulator"/>
</dbReference>
<feature type="domain" description="Response regulatory" evidence="2">
    <location>
        <begin position="6"/>
        <end position="133"/>
    </location>
</feature>
<dbReference type="Gene3D" id="3.40.50.2300">
    <property type="match status" value="1"/>
</dbReference>
<evidence type="ECO:0000259" key="2">
    <source>
        <dbReference type="PROSITE" id="PS50110"/>
    </source>
</evidence>
<dbReference type="InterPro" id="IPR001789">
    <property type="entry name" value="Sig_transdc_resp-reg_receiver"/>
</dbReference>
<name>E1IFX1_9CHLR</name>
<dbReference type="SMART" id="SM00448">
    <property type="entry name" value="REC"/>
    <property type="match status" value="1"/>
</dbReference>
<accession>E1IFX1</accession>
<dbReference type="PANTHER" id="PTHR44520:SF2">
    <property type="entry name" value="RESPONSE REGULATOR RCP1"/>
    <property type="match status" value="1"/>
</dbReference>
<dbReference type="InterPro" id="IPR011006">
    <property type="entry name" value="CheY-like_superfamily"/>
</dbReference>
<dbReference type="GO" id="GO:0000160">
    <property type="term" value="P:phosphorelay signal transduction system"/>
    <property type="evidence" value="ECO:0007669"/>
    <property type="project" value="InterPro"/>
</dbReference>
<dbReference type="Proteomes" id="UP000054010">
    <property type="component" value="Unassembled WGS sequence"/>
</dbReference>
<evidence type="ECO:0000313" key="4">
    <source>
        <dbReference type="Proteomes" id="UP000054010"/>
    </source>
</evidence>
<protein>
    <submittedName>
        <fullName evidence="3">Response regulator receiver protein</fullName>
    </submittedName>
</protein>
<comment type="caution">
    <text evidence="3">The sequence shown here is derived from an EMBL/GenBank/DDBJ whole genome shotgun (WGS) entry which is preliminary data.</text>
</comment>
<dbReference type="PANTHER" id="PTHR44520">
    <property type="entry name" value="RESPONSE REGULATOR RCP1-RELATED"/>
    <property type="match status" value="1"/>
</dbReference>
<sequence length="144" mass="16410">MTDEVIILIAEDDAGHATLIQKNLRRAGLRNPILHFHNGQEVLDFLFRTGSGPQRDPGRSYLLVLDIRMPKVDGIEVLRRIKADPELRKLPVTMLTTTEDPNEIERCHMLGCSNYVTKPVDYNKFIEAIRQLGLFFTIVQVPSI</sequence>
<evidence type="ECO:0000313" key="3">
    <source>
        <dbReference type="EMBL" id="EFO79929.1"/>
    </source>
</evidence>